<keyword evidence="3" id="KW-1185">Reference proteome</keyword>
<protein>
    <submittedName>
        <fullName evidence="2">Alcohol dehydrogenase</fullName>
    </submittedName>
</protein>
<dbReference type="AlphaFoldDB" id="A0A7W4KEM4"/>
<proteinExistence type="predicted"/>
<name>A0A7W4KEM4_9PROT</name>
<evidence type="ECO:0000256" key="1">
    <source>
        <dbReference type="SAM" id="SignalP"/>
    </source>
</evidence>
<evidence type="ECO:0000313" key="3">
    <source>
        <dbReference type="Proteomes" id="UP000540556"/>
    </source>
</evidence>
<sequence length="135" mass="13488">MVRFSPRAVAAFAAVAGFSMMSLAARADEKAPIMSAEAPVVPAAVAAISPVNLAGIVNYCIETSLVSHADGDALQTSLNAKTNAVPPGQAGNVDYAVGSSGEFVVAGAVSTITKLSLPDQGKICTAAVARAKSLI</sequence>
<accession>A0A7W4KEM4</accession>
<evidence type="ECO:0000313" key="2">
    <source>
        <dbReference type="EMBL" id="MBB2205503.1"/>
    </source>
</evidence>
<gene>
    <name evidence="2" type="ORF">HLH27_10800</name>
</gene>
<feature type="signal peptide" evidence="1">
    <location>
        <begin position="1"/>
        <end position="27"/>
    </location>
</feature>
<dbReference type="Proteomes" id="UP000540556">
    <property type="component" value="Unassembled WGS sequence"/>
</dbReference>
<reference evidence="2 3" key="1">
    <citation type="submission" date="2020-04" db="EMBL/GenBank/DDBJ databases">
        <title>Description of novel Gluconacetobacter.</title>
        <authorList>
            <person name="Sombolestani A."/>
        </authorList>
    </citation>
    <scope>NUCLEOTIDE SEQUENCE [LARGE SCALE GENOMIC DNA]</scope>
    <source>
        <strain evidence="2 3">LMG 27800</strain>
    </source>
</reference>
<dbReference type="RefSeq" id="WP_182950027.1">
    <property type="nucleotide sequence ID" value="NZ_JABEQK010000007.1"/>
</dbReference>
<keyword evidence="1" id="KW-0732">Signal</keyword>
<comment type="caution">
    <text evidence="2">The sequence shown here is derived from an EMBL/GenBank/DDBJ whole genome shotgun (WGS) entry which is preliminary data.</text>
</comment>
<feature type="chain" id="PRO_5030710562" evidence="1">
    <location>
        <begin position="28"/>
        <end position="135"/>
    </location>
</feature>
<dbReference type="EMBL" id="JABEQK010000007">
    <property type="protein sequence ID" value="MBB2205503.1"/>
    <property type="molecule type" value="Genomic_DNA"/>
</dbReference>
<organism evidence="2 3">
    <name type="scientific">Gluconacetobacter takamatsuzukensis</name>
    <dbReference type="NCBI Taxonomy" id="1286190"/>
    <lineage>
        <taxon>Bacteria</taxon>
        <taxon>Pseudomonadati</taxon>
        <taxon>Pseudomonadota</taxon>
        <taxon>Alphaproteobacteria</taxon>
        <taxon>Acetobacterales</taxon>
        <taxon>Acetobacteraceae</taxon>
        <taxon>Gluconacetobacter</taxon>
    </lineage>
</organism>